<proteinExistence type="predicted"/>
<gene>
    <name evidence="2" type="ORF">C8D95_103458</name>
</gene>
<dbReference type="Proteomes" id="UP000245390">
    <property type="component" value="Unassembled WGS sequence"/>
</dbReference>
<sequence>MRTYLVALLIGLSCPAAQAQSSLGITGAEFSLGMVQDESGSARSRASATVDVAVTGVHGFQGDLSFDDTASGGIGGVAAHLYMAPRNGQKYGLFAALSDVDGRSMMWGSLGAEGMLALSQDTSLEVRAGFGVADADDLDFIFGGVGLAHELTPEITLAGRLDVADFDEAAFRATAWDAGLTATWSPSNGPWGLQAGVTRSGLAGRDGVAGETRISFGVTLSLGTAGGASPATRPFGRTDPVAPLLRRKLW</sequence>
<organism evidence="2 3">
    <name type="scientific">Silicimonas algicola</name>
    <dbReference type="NCBI Taxonomy" id="1826607"/>
    <lineage>
        <taxon>Bacteria</taxon>
        <taxon>Pseudomonadati</taxon>
        <taxon>Pseudomonadota</taxon>
        <taxon>Alphaproteobacteria</taxon>
        <taxon>Rhodobacterales</taxon>
        <taxon>Paracoccaceae</taxon>
    </lineage>
</organism>
<dbReference type="EMBL" id="QGGV01000003">
    <property type="protein sequence ID" value="PWK57219.1"/>
    <property type="molecule type" value="Genomic_DNA"/>
</dbReference>
<dbReference type="AlphaFoldDB" id="A0A316G8B8"/>
<dbReference type="RefSeq" id="WP_126918553.1">
    <property type="nucleotide sequence ID" value="NZ_CP034588.1"/>
</dbReference>
<accession>A0A316G8B8</accession>
<feature type="signal peptide" evidence="1">
    <location>
        <begin position="1"/>
        <end position="19"/>
    </location>
</feature>
<reference evidence="2 3" key="1">
    <citation type="submission" date="2018-05" db="EMBL/GenBank/DDBJ databases">
        <title>Genomic Encyclopedia of Type Strains, Phase IV (KMG-IV): sequencing the most valuable type-strain genomes for metagenomic binning, comparative biology and taxonomic classification.</title>
        <authorList>
            <person name="Goeker M."/>
        </authorList>
    </citation>
    <scope>NUCLEOTIDE SEQUENCE [LARGE SCALE GENOMIC DNA]</scope>
    <source>
        <strain evidence="2 3">DSM 103371</strain>
    </source>
</reference>
<evidence type="ECO:0000256" key="1">
    <source>
        <dbReference type="SAM" id="SignalP"/>
    </source>
</evidence>
<name>A0A316G8B8_9RHOB</name>
<keyword evidence="1" id="KW-0732">Signal</keyword>
<protein>
    <submittedName>
        <fullName evidence="2">Uncharacterized protein</fullName>
    </submittedName>
</protein>
<comment type="caution">
    <text evidence="2">The sequence shown here is derived from an EMBL/GenBank/DDBJ whole genome shotgun (WGS) entry which is preliminary data.</text>
</comment>
<dbReference type="OrthoDB" id="7876934at2"/>
<evidence type="ECO:0000313" key="3">
    <source>
        <dbReference type="Proteomes" id="UP000245390"/>
    </source>
</evidence>
<dbReference type="KEGG" id="salo:EF888_10500"/>
<evidence type="ECO:0000313" key="2">
    <source>
        <dbReference type="EMBL" id="PWK57219.1"/>
    </source>
</evidence>
<feature type="chain" id="PRO_5016277350" evidence="1">
    <location>
        <begin position="20"/>
        <end position="250"/>
    </location>
</feature>
<keyword evidence="3" id="KW-1185">Reference proteome</keyword>